<dbReference type="InterPro" id="IPR014940">
    <property type="entry name" value="BAAT_C"/>
</dbReference>
<dbReference type="SUPFAM" id="SSF53474">
    <property type="entry name" value="alpha/beta-Hydrolases"/>
    <property type="match status" value="1"/>
</dbReference>
<dbReference type="Pfam" id="PF08840">
    <property type="entry name" value="BAAT_C"/>
    <property type="match status" value="1"/>
</dbReference>
<comment type="caution">
    <text evidence="2">The sequence shown here is derived from an EMBL/GenBank/DDBJ whole genome shotgun (WGS) entry which is preliminary data.</text>
</comment>
<reference evidence="3" key="1">
    <citation type="journal article" date="2019" name="Int. J. Syst. Evol. Microbiol.">
        <title>The Global Catalogue of Microorganisms (GCM) 10K type strain sequencing project: providing services to taxonomists for standard genome sequencing and annotation.</title>
        <authorList>
            <consortium name="The Broad Institute Genomics Platform"/>
            <consortium name="The Broad Institute Genome Sequencing Center for Infectious Disease"/>
            <person name="Wu L."/>
            <person name="Ma J."/>
        </authorList>
    </citation>
    <scope>NUCLEOTIDE SEQUENCE [LARGE SCALE GENOMIC DNA]</scope>
    <source>
        <strain evidence="3">NBRC 106593</strain>
    </source>
</reference>
<gene>
    <name evidence="2" type="ORF">ACFQBT_18180</name>
</gene>
<keyword evidence="2" id="KW-0378">Hydrolase</keyword>
<protein>
    <submittedName>
        <fullName evidence="2">Acyl-CoA thioester hydrolase/BAAT C-terminal domain-containing protein</fullName>
    </submittedName>
</protein>
<dbReference type="Gene3D" id="3.40.50.1820">
    <property type="entry name" value="alpha/beta hydrolase"/>
    <property type="match status" value="1"/>
</dbReference>
<proteinExistence type="predicted"/>
<dbReference type="GO" id="GO:0016787">
    <property type="term" value="F:hydrolase activity"/>
    <property type="evidence" value="ECO:0007669"/>
    <property type="project" value="UniProtKB-KW"/>
</dbReference>
<accession>A0ABW2AX57</accession>
<feature type="domain" description="BAAT/Acyl-CoA thioester hydrolase C-terminal" evidence="1">
    <location>
        <begin position="84"/>
        <end position="266"/>
    </location>
</feature>
<dbReference type="RefSeq" id="WP_377824904.1">
    <property type="nucleotide sequence ID" value="NZ_JBHSWJ010000002.1"/>
</dbReference>
<name>A0ABW2AX57_9MICO</name>
<evidence type="ECO:0000259" key="1">
    <source>
        <dbReference type="Pfam" id="PF08840"/>
    </source>
</evidence>
<dbReference type="InterPro" id="IPR029058">
    <property type="entry name" value="AB_hydrolase_fold"/>
</dbReference>
<dbReference type="EMBL" id="JBHSWJ010000002">
    <property type="protein sequence ID" value="MFC6715644.1"/>
    <property type="molecule type" value="Genomic_DNA"/>
</dbReference>
<evidence type="ECO:0000313" key="3">
    <source>
        <dbReference type="Proteomes" id="UP001596356"/>
    </source>
</evidence>
<organism evidence="2 3">
    <name type="scientific">Branchiibius cervicis</name>
    <dbReference type="NCBI Taxonomy" id="908252"/>
    <lineage>
        <taxon>Bacteria</taxon>
        <taxon>Bacillati</taxon>
        <taxon>Actinomycetota</taxon>
        <taxon>Actinomycetes</taxon>
        <taxon>Micrococcales</taxon>
        <taxon>Dermacoccaceae</taxon>
        <taxon>Branchiibius</taxon>
    </lineage>
</organism>
<evidence type="ECO:0000313" key="2">
    <source>
        <dbReference type="EMBL" id="MFC6715644.1"/>
    </source>
</evidence>
<keyword evidence="3" id="KW-1185">Reference proteome</keyword>
<sequence length="282" mass="30470">MIEEALTEVEGVRFVPDKPTGSAALVLAGSSGRVDRDRARVLAARGVLTESIRWFGGARQQPGPWEVPIELFLRRIDALAESADRVLVFGTSFGSEAALLAGALSERVDAVVAFAPSDVVWSGVTHEGRVTSHWTLDGQPLPWVPFVDDWEPDDDPPVFRGLYEASRRRFAERIRAATIPVERIPRVVLVAGGDDQVWPAVAQAEAIAATRSQHGLATDLVTDPEAGHRTILPGEAFVEVGIRMRRGGSPAADRRLGETAWEVIQDVLRPGQPSTEMSTASG</sequence>
<dbReference type="Proteomes" id="UP001596356">
    <property type="component" value="Unassembled WGS sequence"/>
</dbReference>